<accession>A0A078BBL7</accession>
<protein>
    <submittedName>
        <fullName evidence="1">Uncharacterized protein</fullName>
    </submittedName>
</protein>
<name>A0A078BBL7_STYLE</name>
<reference evidence="1 2" key="1">
    <citation type="submission" date="2014-06" db="EMBL/GenBank/DDBJ databases">
        <authorList>
            <person name="Swart Estienne"/>
        </authorList>
    </citation>
    <scope>NUCLEOTIDE SEQUENCE [LARGE SCALE GENOMIC DNA]</scope>
    <source>
        <strain evidence="1 2">130c</strain>
    </source>
</reference>
<proteinExistence type="predicted"/>
<organism evidence="1 2">
    <name type="scientific">Stylonychia lemnae</name>
    <name type="common">Ciliate</name>
    <dbReference type="NCBI Taxonomy" id="5949"/>
    <lineage>
        <taxon>Eukaryota</taxon>
        <taxon>Sar</taxon>
        <taxon>Alveolata</taxon>
        <taxon>Ciliophora</taxon>
        <taxon>Intramacronucleata</taxon>
        <taxon>Spirotrichea</taxon>
        <taxon>Stichotrichia</taxon>
        <taxon>Sporadotrichida</taxon>
        <taxon>Oxytrichidae</taxon>
        <taxon>Stylonychinae</taxon>
        <taxon>Stylonychia</taxon>
    </lineage>
</organism>
<keyword evidence="2" id="KW-1185">Reference proteome</keyword>
<dbReference type="AlphaFoldDB" id="A0A078BBL7"/>
<evidence type="ECO:0000313" key="2">
    <source>
        <dbReference type="Proteomes" id="UP000039865"/>
    </source>
</evidence>
<dbReference type="InParanoid" id="A0A078BBL7"/>
<evidence type="ECO:0000313" key="1">
    <source>
        <dbReference type="EMBL" id="CDW91606.1"/>
    </source>
</evidence>
<gene>
    <name evidence="1" type="primary">Contig16219.g17277</name>
    <name evidence="1" type="ORF">STYLEM_20764</name>
</gene>
<dbReference type="Proteomes" id="UP000039865">
    <property type="component" value="Unassembled WGS sequence"/>
</dbReference>
<sequence length="301" mass="35268">MSLLSLLFLKRQLFKKRSRKRSGKIMKTKSSSIVTEPLLMNKDLRPDVYFQFTQDRGKIDQSTGVINYTLEDKSLDKRSNYQGNLSKVELDPLSWKTILIQGRNQSLRDKFKTTIENTKNLPKISPNLPMVIQDHEQGQSDLRLVIPVQQVQKKSIRDNSSYHPYENVDINRELQLYTTSTHQNYANQNNYKSMAIRGRSRQHSEDVYDNTFSKLNINKNKIAKIQYNQEDNLKESSQLNVNSITQHVGLFKNNFIALKHPESQNRTKYSKKSSNFQLQCYMKELKYDISLSTLYDINDRN</sequence>
<dbReference type="EMBL" id="CCKQ01019595">
    <property type="protein sequence ID" value="CDW91606.1"/>
    <property type="molecule type" value="Genomic_DNA"/>
</dbReference>